<keyword evidence="3" id="KW-1185">Reference proteome</keyword>
<reference evidence="2 3" key="1">
    <citation type="journal article" date="2023" name="Mol. Biol. Evol.">
        <title>Genomics of Secondarily Temperate Adaptation in the Only Non-Antarctic Icefish.</title>
        <authorList>
            <person name="Rivera-Colon A.G."/>
            <person name="Rayamajhi N."/>
            <person name="Minhas B.F."/>
            <person name="Madrigal G."/>
            <person name="Bilyk K.T."/>
            <person name="Yoon V."/>
            <person name="Hune M."/>
            <person name="Gregory S."/>
            <person name="Cheng C.H.C."/>
            <person name="Catchen J.M."/>
        </authorList>
    </citation>
    <scope>NUCLEOTIDE SEQUENCE [LARGE SCALE GENOMIC DNA]</scope>
    <source>
        <tissue evidence="2">White muscle</tissue>
    </source>
</reference>
<organism evidence="2 3">
    <name type="scientific">Champsocephalus gunnari</name>
    <name type="common">Mackerel icefish</name>
    <dbReference type="NCBI Taxonomy" id="52237"/>
    <lineage>
        <taxon>Eukaryota</taxon>
        <taxon>Metazoa</taxon>
        <taxon>Chordata</taxon>
        <taxon>Craniata</taxon>
        <taxon>Vertebrata</taxon>
        <taxon>Euteleostomi</taxon>
        <taxon>Actinopterygii</taxon>
        <taxon>Neopterygii</taxon>
        <taxon>Teleostei</taxon>
        <taxon>Neoteleostei</taxon>
        <taxon>Acanthomorphata</taxon>
        <taxon>Eupercaria</taxon>
        <taxon>Perciformes</taxon>
        <taxon>Notothenioidei</taxon>
        <taxon>Channichthyidae</taxon>
        <taxon>Champsocephalus</taxon>
    </lineage>
</organism>
<evidence type="ECO:0000313" key="3">
    <source>
        <dbReference type="Proteomes" id="UP001331515"/>
    </source>
</evidence>
<proteinExistence type="predicted"/>
<feature type="compositionally biased region" description="Basic and acidic residues" evidence="1">
    <location>
        <begin position="34"/>
        <end position="44"/>
    </location>
</feature>
<accession>A0AAN8CKL5</accession>
<sequence>MMMKRRRRSHLRSPASSQASEETPDPPRQTRASRSTEEEAREEAAAPGRPSAETSQIQSCSSPPSSSPPPRHQMLRPPRCEEAPAAGQLHVHRPESLQRRVLRLQGLSVDLLFLFSSSSSSSSHSRTGPSKALKLGGPREGCGVSEPQEAAPNSDRLQGSDDTEGTSQSALSLRALNLQSVRSVSKAASGSGQQGGARASLRSGAIVKRGGVKVGGVVEQQLADSPTGSGSAERKLNELSTGDSDEYEQRLGDGRRRAMFPASIVPRPAWGGGARRRTRRQTGGPRGAEMETVCVTDVTATSSRSR</sequence>
<feature type="region of interest" description="Disordered" evidence="1">
    <location>
        <begin position="220"/>
        <end position="306"/>
    </location>
</feature>
<protein>
    <submittedName>
        <fullName evidence="2">Uncharacterized protein</fullName>
    </submittedName>
</protein>
<evidence type="ECO:0000313" key="2">
    <source>
        <dbReference type="EMBL" id="KAK5905457.1"/>
    </source>
</evidence>
<feature type="compositionally biased region" description="Basic and acidic residues" evidence="1">
    <location>
        <begin position="247"/>
        <end position="256"/>
    </location>
</feature>
<evidence type="ECO:0000256" key="1">
    <source>
        <dbReference type="SAM" id="MobiDB-lite"/>
    </source>
</evidence>
<dbReference type="EMBL" id="JAURVH010001530">
    <property type="protein sequence ID" value="KAK5905457.1"/>
    <property type="molecule type" value="Genomic_DNA"/>
</dbReference>
<dbReference type="Proteomes" id="UP001331515">
    <property type="component" value="Unassembled WGS sequence"/>
</dbReference>
<feature type="region of interest" description="Disordered" evidence="1">
    <location>
        <begin position="117"/>
        <end position="169"/>
    </location>
</feature>
<name>A0AAN8CKL5_CHAGU</name>
<feature type="compositionally biased region" description="Basic residues" evidence="1">
    <location>
        <begin position="1"/>
        <end position="11"/>
    </location>
</feature>
<comment type="caution">
    <text evidence="2">The sequence shown here is derived from an EMBL/GenBank/DDBJ whole genome shotgun (WGS) entry which is preliminary data.</text>
</comment>
<dbReference type="AlphaFoldDB" id="A0AAN8CKL5"/>
<gene>
    <name evidence="2" type="ORF">CgunFtcFv8_001421</name>
</gene>
<feature type="region of interest" description="Disordered" evidence="1">
    <location>
        <begin position="1"/>
        <end position="94"/>
    </location>
</feature>